<dbReference type="Proteomes" id="UP000230821">
    <property type="component" value="Unassembled WGS sequence"/>
</dbReference>
<dbReference type="Gene3D" id="1.25.40.10">
    <property type="entry name" value="Tetratricopeptide repeat domain"/>
    <property type="match status" value="1"/>
</dbReference>
<dbReference type="InterPro" id="IPR051012">
    <property type="entry name" value="CellSynth/LPSAsmb/PSIAsmb"/>
</dbReference>
<dbReference type="PANTHER" id="PTHR45586">
    <property type="entry name" value="TPR REPEAT-CONTAINING PROTEIN PA4667"/>
    <property type="match status" value="1"/>
</dbReference>
<dbReference type="PROSITE" id="PS51257">
    <property type="entry name" value="PROKAR_LIPOPROTEIN"/>
    <property type="match status" value="1"/>
</dbReference>
<feature type="signal peptide" evidence="4">
    <location>
        <begin position="1"/>
        <end position="20"/>
    </location>
</feature>
<evidence type="ECO:0000313" key="6">
    <source>
        <dbReference type="Proteomes" id="UP000230821"/>
    </source>
</evidence>
<evidence type="ECO:0000256" key="1">
    <source>
        <dbReference type="ARBA" id="ARBA00022737"/>
    </source>
</evidence>
<organism evidence="5 6">
    <name type="scientific">candidate division KSB3 bacterium</name>
    <dbReference type="NCBI Taxonomy" id="2044937"/>
    <lineage>
        <taxon>Bacteria</taxon>
        <taxon>candidate division KSB3</taxon>
    </lineage>
</organism>
<dbReference type="SMART" id="SM00028">
    <property type="entry name" value="TPR"/>
    <property type="match status" value="4"/>
</dbReference>
<dbReference type="InterPro" id="IPR011990">
    <property type="entry name" value="TPR-like_helical_dom_sf"/>
</dbReference>
<feature type="repeat" description="TPR" evidence="3">
    <location>
        <begin position="184"/>
        <end position="217"/>
    </location>
</feature>
<feature type="chain" id="PRO_5013848933" evidence="4">
    <location>
        <begin position="21"/>
        <end position="388"/>
    </location>
</feature>
<sequence>MRKYVVSIFMFGLLFSILSACSHRGDRHLGPLRQGRALEEEGEYVAAQDHYQKMKEPAFREVCINNLHYLYGDILDAMAAINGEDQPTSEQYYALGEAYYEKARTIPQGVNIEPNAELDLVTYFTQEKAQLQAKALASLEQVQQRQPDHTEALFLEGTVYEEQEEPEKAIAVYQDLLHHDPGNPEALLRLSRLFYQQGSYQKSLKLAERVVAFSPTNPEAHFVLGNIYSQQGQLDLALDEFHQTLCLEPRYQEAYYRIGQYFLAQNNLIEAERVIKLGAVNNPDSVQMGIFYTGLKSVLDQQEQDDVLEIIQQLEGQDISSDLQNVNMADQNIPVQLRYYELRLKLLKRQRPYHLTCSETEEHPFFERQIIQTENKIHEIQEFLTSIE</sequence>
<dbReference type="AlphaFoldDB" id="A0A2G6KFT1"/>
<comment type="caution">
    <text evidence="5">The sequence shown here is derived from an EMBL/GenBank/DDBJ whole genome shotgun (WGS) entry which is preliminary data.</text>
</comment>
<evidence type="ECO:0000256" key="3">
    <source>
        <dbReference type="PROSITE-ProRule" id="PRU00339"/>
    </source>
</evidence>
<dbReference type="PROSITE" id="PS50005">
    <property type="entry name" value="TPR"/>
    <property type="match status" value="3"/>
</dbReference>
<keyword evidence="1" id="KW-0677">Repeat</keyword>
<dbReference type="EMBL" id="PDSK01000094">
    <property type="protein sequence ID" value="PIE33832.1"/>
    <property type="molecule type" value="Genomic_DNA"/>
</dbReference>
<feature type="repeat" description="TPR" evidence="3">
    <location>
        <begin position="218"/>
        <end position="251"/>
    </location>
</feature>
<name>A0A2G6KFT1_9BACT</name>
<protein>
    <submittedName>
        <fullName evidence="5">Uncharacterized protein</fullName>
    </submittedName>
</protein>
<dbReference type="Pfam" id="PF13432">
    <property type="entry name" value="TPR_16"/>
    <property type="match status" value="2"/>
</dbReference>
<feature type="repeat" description="TPR" evidence="3">
    <location>
        <begin position="150"/>
        <end position="183"/>
    </location>
</feature>
<keyword evidence="2 3" id="KW-0802">TPR repeat</keyword>
<proteinExistence type="predicted"/>
<dbReference type="PANTHER" id="PTHR45586:SF1">
    <property type="entry name" value="LIPOPOLYSACCHARIDE ASSEMBLY PROTEIN B"/>
    <property type="match status" value="1"/>
</dbReference>
<reference evidence="5 6" key="1">
    <citation type="submission" date="2017-10" db="EMBL/GenBank/DDBJ databases">
        <title>Novel microbial diversity and functional potential in the marine mammal oral microbiome.</title>
        <authorList>
            <person name="Dudek N.K."/>
            <person name="Sun C.L."/>
            <person name="Burstein D."/>
            <person name="Kantor R.S."/>
            <person name="Aliaga Goltsman D.S."/>
            <person name="Bik E.M."/>
            <person name="Thomas B.C."/>
            <person name="Banfield J.F."/>
            <person name="Relman D.A."/>
        </authorList>
    </citation>
    <scope>NUCLEOTIDE SEQUENCE [LARGE SCALE GENOMIC DNA]</scope>
    <source>
        <strain evidence="5">DOLJORAL78_47_16</strain>
    </source>
</reference>
<gene>
    <name evidence="5" type="ORF">CSA56_09985</name>
</gene>
<accession>A0A2G6KFT1</accession>
<evidence type="ECO:0000313" key="5">
    <source>
        <dbReference type="EMBL" id="PIE33832.1"/>
    </source>
</evidence>
<evidence type="ECO:0000256" key="2">
    <source>
        <dbReference type="ARBA" id="ARBA00022803"/>
    </source>
</evidence>
<dbReference type="SUPFAM" id="SSF48452">
    <property type="entry name" value="TPR-like"/>
    <property type="match status" value="1"/>
</dbReference>
<evidence type="ECO:0000256" key="4">
    <source>
        <dbReference type="SAM" id="SignalP"/>
    </source>
</evidence>
<keyword evidence="4" id="KW-0732">Signal</keyword>
<dbReference type="InterPro" id="IPR019734">
    <property type="entry name" value="TPR_rpt"/>
</dbReference>